<dbReference type="SMART" id="SM00365">
    <property type="entry name" value="LRR_SD22"/>
    <property type="match status" value="4"/>
</dbReference>
<dbReference type="Proteomes" id="UP000230066">
    <property type="component" value="Unassembled WGS sequence"/>
</dbReference>
<reference evidence="4" key="1">
    <citation type="submission" date="2019-03" db="EMBL/GenBank/DDBJ databases">
        <title>Improved annotation for the trematode Fasciola hepatica.</title>
        <authorList>
            <person name="Choi Y.-J."/>
            <person name="Martin J."/>
            <person name="Mitreva M."/>
        </authorList>
    </citation>
    <scope>NUCLEOTIDE SEQUENCE [LARGE SCALE GENOMIC DNA]</scope>
</reference>
<evidence type="ECO:0000256" key="2">
    <source>
        <dbReference type="ARBA" id="ARBA00022737"/>
    </source>
</evidence>
<feature type="region of interest" description="Disordered" evidence="3">
    <location>
        <begin position="230"/>
        <end position="272"/>
    </location>
</feature>
<proteinExistence type="predicted"/>
<evidence type="ECO:0000313" key="5">
    <source>
        <dbReference type="Proteomes" id="UP000230066"/>
    </source>
</evidence>
<dbReference type="PANTHER" id="PTHR46652:SF3">
    <property type="entry name" value="LEUCINE-RICH REPEAT-CONTAINING PROTEIN 9"/>
    <property type="match status" value="1"/>
</dbReference>
<dbReference type="Gene3D" id="3.80.10.10">
    <property type="entry name" value="Ribonuclease Inhibitor"/>
    <property type="match status" value="1"/>
</dbReference>
<gene>
    <name evidence="4" type="ORF">D915_009203</name>
</gene>
<comment type="caution">
    <text evidence="4">The sequence shown here is derived from an EMBL/GenBank/DDBJ whole genome shotgun (WGS) entry which is preliminary data.</text>
</comment>
<evidence type="ECO:0000256" key="3">
    <source>
        <dbReference type="SAM" id="MobiDB-lite"/>
    </source>
</evidence>
<name>A0A4E0RED6_FASHE</name>
<sequence length="296" mass="32476">MYNFLRQGFENIPVVHGPHGEVILNLSKRELDRIEPVPSNVNVLILDHNYIRRLENLGNLYDLQQIMDQLDGNLNLKHLDLSENCIVQLGDISNLRKLTTLLLHANRITSLENASKYLPHCLEIFSMAGNSLIDIDEVIIVNQLNNSSSPTQRVGIAPPPHSSVTEREVLHSEVIAQQQQHPMPTSPMQLLDSVNTQDTAIQQPVSQPSGVSQLEEAYAGRCVPVLPPPPPVAPLPATPGLTAQDSPSRGSSYVKEPDAPNSPSKALDTRDSVASGLRSSNAVAPKVSFMHFMHLI</sequence>
<dbReference type="InterPro" id="IPR032675">
    <property type="entry name" value="LRR_dom_sf"/>
</dbReference>
<keyword evidence="1" id="KW-0433">Leucine-rich repeat</keyword>
<organism evidence="4 5">
    <name type="scientific">Fasciola hepatica</name>
    <name type="common">Liver fluke</name>
    <dbReference type="NCBI Taxonomy" id="6192"/>
    <lineage>
        <taxon>Eukaryota</taxon>
        <taxon>Metazoa</taxon>
        <taxon>Spiralia</taxon>
        <taxon>Lophotrochozoa</taxon>
        <taxon>Platyhelminthes</taxon>
        <taxon>Trematoda</taxon>
        <taxon>Digenea</taxon>
        <taxon>Plagiorchiida</taxon>
        <taxon>Echinostomata</taxon>
        <taxon>Echinostomatoidea</taxon>
        <taxon>Fasciolidae</taxon>
        <taxon>Fasciola</taxon>
    </lineage>
</organism>
<keyword evidence="2" id="KW-0677">Repeat</keyword>
<evidence type="ECO:0000256" key="1">
    <source>
        <dbReference type="ARBA" id="ARBA00022614"/>
    </source>
</evidence>
<keyword evidence="5" id="KW-1185">Reference proteome</keyword>
<dbReference type="PANTHER" id="PTHR46652">
    <property type="entry name" value="LEUCINE-RICH REPEAT AND IQ DOMAIN-CONTAINING PROTEIN 1-RELATED"/>
    <property type="match status" value="1"/>
</dbReference>
<dbReference type="AlphaFoldDB" id="A0A4E0RED6"/>
<dbReference type="PROSITE" id="PS51450">
    <property type="entry name" value="LRR"/>
    <property type="match status" value="3"/>
</dbReference>
<protein>
    <submittedName>
        <fullName evidence="4">Centrosomal protein of</fullName>
    </submittedName>
</protein>
<accession>A0A4E0RED6</accession>
<dbReference type="InterPro" id="IPR001611">
    <property type="entry name" value="Leu-rich_rpt"/>
</dbReference>
<evidence type="ECO:0000313" key="4">
    <source>
        <dbReference type="EMBL" id="THD20138.1"/>
    </source>
</evidence>
<dbReference type="EMBL" id="JXXN02005085">
    <property type="protein sequence ID" value="THD20138.1"/>
    <property type="molecule type" value="Genomic_DNA"/>
</dbReference>
<dbReference type="InterPro" id="IPR050836">
    <property type="entry name" value="SDS22/Internalin_LRR"/>
</dbReference>
<dbReference type="SUPFAM" id="SSF52058">
    <property type="entry name" value="L domain-like"/>
    <property type="match status" value="1"/>
</dbReference>